<organism evidence="1 2">
    <name type="scientific">Tropheryma whipplei (strain Twist)</name>
    <name type="common">Whipple's bacillus</name>
    <dbReference type="NCBI Taxonomy" id="203267"/>
    <lineage>
        <taxon>Bacteria</taxon>
        <taxon>Bacillati</taxon>
        <taxon>Actinomycetota</taxon>
        <taxon>Actinomycetes</taxon>
        <taxon>Micrococcales</taxon>
        <taxon>Tropherymataceae</taxon>
        <taxon>Tropheryma</taxon>
    </lineage>
</organism>
<name>Q83GN6_TROWT</name>
<dbReference type="Proteomes" id="UP000002200">
    <property type="component" value="Chromosome"/>
</dbReference>
<proteinExistence type="predicted"/>
<gene>
    <name evidence="1" type="ordered locus">TWT_221</name>
</gene>
<keyword evidence="2" id="KW-1185">Reference proteome</keyword>
<dbReference type="STRING" id="203267.TWT_221"/>
<evidence type="ECO:0000313" key="2">
    <source>
        <dbReference type="Proteomes" id="UP000002200"/>
    </source>
</evidence>
<accession>Q83GN6</accession>
<dbReference type="OrthoDB" id="4792842at2"/>
<dbReference type="AlphaFoldDB" id="Q83GN6"/>
<evidence type="ECO:0008006" key="3">
    <source>
        <dbReference type="Google" id="ProtNLM"/>
    </source>
</evidence>
<dbReference type="HOGENOM" id="CLU_1730621_0_0_11"/>
<dbReference type="EMBL" id="AE014184">
    <property type="protein sequence ID" value="AAO44318.1"/>
    <property type="molecule type" value="Genomic_DNA"/>
</dbReference>
<evidence type="ECO:0000313" key="1">
    <source>
        <dbReference type="EMBL" id="AAO44318.1"/>
    </source>
</evidence>
<sequence length="151" mass="16692">MMYRVSDIRYKRLVMFAATLVVVFVISQLALSSVSGSYAFHVNKLRNESQTLLLDKSEAQRQIAVYSSPQYLVSRLRELGMTGSMHPAYLRLSDGSVLGKPSVVNINDSFDMGNLVSNDLLSGIPKVIHTVDEKQLAGLLSQMLFPAPLTN</sequence>
<dbReference type="KEGG" id="twh:TWT_221"/>
<reference evidence="1 2" key="1">
    <citation type="journal article" date="2003" name="Genome Res.">
        <title>Tropheryma whipplei twist: a human pathogenic Actinobacteria with a reduced genome.</title>
        <authorList>
            <person name="Raoult D."/>
            <person name="Ogata H."/>
            <person name="Audic S."/>
            <person name="Robert C."/>
            <person name="Suhre K."/>
            <person name="Drancourt M."/>
            <person name="Claverie J.-M."/>
        </authorList>
    </citation>
    <scope>NUCLEOTIDE SEQUENCE [LARGE SCALE GENOMIC DNA]</scope>
    <source>
        <strain evidence="1 2">Twist</strain>
    </source>
</reference>
<protein>
    <recommendedName>
        <fullName evidence="3">Cell division protein FtsL</fullName>
    </recommendedName>
</protein>